<dbReference type="SUPFAM" id="SSF53474">
    <property type="entry name" value="alpha/beta-Hydrolases"/>
    <property type="match status" value="1"/>
</dbReference>
<evidence type="ECO:0000313" key="2">
    <source>
        <dbReference type="EMBL" id="RJG02623.1"/>
    </source>
</evidence>
<evidence type="ECO:0000313" key="3">
    <source>
        <dbReference type="Proteomes" id="UP000266327"/>
    </source>
</evidence>
<reference evidence="3" key="1">
    <citation type="submission" date="2018-09" db="EMBL/GenBank/DDBJ databases">
        <authorList>
            <person name="Zhu H."/>
        </authorList>
    </citation>
    <scope>NUCLEOTIDE SEQUENCE [LARGE SCALE GENOMIC DNA]</scope>
    <source>
        <strain evidence="3">K1S02-23</strain>
    </source>
</reference>
<feature type="domain" description="AB hydrolase-1" evidence="1">
    <location>
        <begin position="38"/>
        <end position="257"/>
    </location>
</feature>
<evidence type="ECO:0000259" key="1">
    <source>
        <dbReference type="Pfam" id="PF12697"/>
    </source>
</evidence>
<gene>
    <name evidence="2" type="ORF">D3878_14435</name>
</gene>
<name>A0A3A3G2C9_9BURK</name>
<dbReference type="AlphaFoldDB" id="A0A3A3G2C9"/>
<dbReference type="PANTHER" id="PTHR43194">
    <property type="entry name" value="HYDROLASE ALPHA/BETA FOLD FAMILY"/>
    <property type="match status" value="1"/>
</dbReference>
<dbReference type="InterPro" id="IPR029058">
    <property type="entry name" value="AB_hydrolase_fold"/>
</dbReference>
<dbReference type="Proteomes" id="UP000266327">
    <property type="component" value="Unassembled WGS sequence"/>
</dbReference>
<keyword evidence="2" id="KW-0378">Hydrolase</keyword>
<dbReference type="GO" id="GO:0016787">
    <property type="term" value="F:hydrolase activity"/>
    <property type="evidence" value="ECO:0007669"/>
    <property type="project" value="UniProtKB-KW"/>
</dbReference>
<comment type="caution">
    <text evidence="2">The sequence shown here is derived from an EMBL/GenBank/DDBJ whole genome shotgun (WGS) entry which is preliminary data.</text>
</comment>
<accession>A0A3A3G2C9</accession>
<dbReference type="PANTHER" id="PTHR43194:SF2">
    <property type="entry name" value="PEROXISOMAL MEMBRANE PROTEIN LPX1"/>
    <property type="match status" value="1"/>
</dbReference>
<dbReference type="Pfam" id="PF12697">
    <property type="entry name" value="Abhydrolase_6"/>
    <property type="match status" value="1"/>
</dbReference>
<dbReference type="OrthoDB" id="5380819at2"/>
<protein>
    <submittedName>
        <fullName evidence="2">Alpha/beta hydrolase</fullName>
    </submittedName>
</protein>
<keyword evidence="3" id="KW-1185">Reference proteome</keyword>
<dbReference type="InterPro" id="IPR050228">
    <property type="entry name" value="Carboxylesterase_BioH"/>
</dbReference>
<sequence length="278" mass="30112">MSDAKRSASMPAGAVQRRAQNGKVGLSALDWPGQAPAVLIVPGITSPAATWAFVVEALKLPNRVIVLDSRGRGLSDAPETGYALDDYAADLRVWCEQLQLESPILLGHSMGARIVAHFDVLWPGLAGRLIVVDPPLSGHDGAPYPIPLNFYIEGIRSASAGATLESMRKSAPSWSDARLLDRLQWLPTCSEKAVEASWRMFHQEDFFLSWKVVNARSHLIFGENSQVVTAQGAAELQQALPSADYIRIPGAGHMIPWDNLPAFTEAVRHIVLSSTSNS</sequence>
<organism evidence="2 3">
    <name type="scientific">Noviherbaspirillum sedimenti</name>
    <dbReference type="NCBI Taxonomy" id="2320865"/>
    <lineage>
        <taxon>Bacteria</taxon>
        <taxon>Pseudomonadati</taxon>
        <taxon>Pseudomonadota</taxon>
        <taxon>Betaproteobacteria</taxon>
        <taxon>Burkholderiales</taxon>
        <taxon>Oxalobacteraceae</taxon>
        <taxon>Noviherbaspirillum</taxon>
    </lineage>
</organism>
<dbReference type="InterPro" id="IPR000073">
    <property type="entry name" value="AB_hydrolase_1"/>
</dbReference>
<dbReference type="Gene3D" id="3.40.50.1820">
    <property type="entry name" value="alpha/beta hydrolase"/>
    <property type="match status" value="1"/>
</dbReference>
<dbReference type="EMBL" id="QYUQ01000002">
    <property type="protein sequence ID" value="RJG02623.1"/>
    <property type="molecule type" value="Genomic_DNA"/>
</dbReference>
<proteinExistence type="predicted"/>
<dbReference type="RefSeq" id="WP_119786126.1">
    <property type="nucleotide sequence ID" value="NZ_QYUQ01000002.1"/>
</dbReference>